<reference evidence="2" key="2">
    <citation type="submission" date="2016-06" db="EMBL/GenBank/DDBJ databases">
        <title>The genome of a short-lived fish provides insights into sex chromosome evolution and the genetic control of aging.</title>
        <authorList>
            <person name="Reichwald K."/>
            <person name="Felder M."/>
            <person name="Petzold A."/>
            <person name="Koch P."/>
            <person name="Groth M."/>
            <person name="Platzer M."/>
        </authorList>
    </citation>
    <scope>NUCLEOTIDE SEQUENCE</scope>
    <source>
        <tissue evidence="2">Brain</tissue>
    </source>
</reference>
<dbReference type="PANTHER" id="PTHR21301:SF13">
    <property type="match status" value="1"/>
</dbReference>
<dbReference type="AlphaFoldDB" id="A0A1A8V764"/>
<dbReference type="PANTHER" id="PTHR21301">
    <property type="entry name" value="REVERSE TRANSCRIPTASE"/>
    <property type="match status" value="1"/>
</dbReference>
<protein>
    <submittedName>
        <fullName evidence="2">GIY-YIG catalytic domain</fullName>
    </submittedName>
</protein>
<name>A0A1A8V764_NOTFU</name>
<accession>A0A1A8V764</accession>
<organism evidence="2">
    <name type="scientific">Nothobranchius furzeri</name>
    <name type="common">Turquoise killifish</name>
    <dbReference type="NCBI Taxonomy" id="105023"/>
    <lineage>
        <taxon>Eukaryota</taxon>
        <taxon>Metazoa</taxon>
        <taxon>Chordata</taxon>
        <taxon>Craniata</taxon>
        <taxon>Vertebrata</taxon>
        <taxon>Euteleostomi</taxon>
        <taxon>Actinopterygii</taxon>
        <taxon>Neopterygii</taxon>
        <taxon>Teleostei</taxon>
        <taxon>Neoteleostei</taxon>
        <taxon>Acanthomorphata</taxon>
        <taxon>Ovalentaria</taxon>
        <taxon>Atherinomorphae</taxon>
        <taxon>Cyprinodontiformes</taxon>
        <taxon>Nothobranchiidae</taxon>
        <taxon>Nothobranchius</taxon>
    </lineage>
</organism>
<dbReference type="Pfam" id="PF26215">
    <property type="entry name" value="HTH_animal"/>
    <property type="match status" value="1"/>
</dbReference>
<sequence>MNPTEQIKTELKEMLIHAKNELWISQKEHDFLLNEHPRIPSFYMLPKIHKNLENPPGRPIISGNESITEPASQFVDFFIKPFVSELPSFVQDTTQVLNKLNDIRNIGPGLLVTMDVEALYTNIDHTEGLEALTYYLDQRHSEDMPPSSFILQLAKWTLCNNVFLFQNQFFRQKKGTAMGACFAPNYSNLFMGLWEETYVYSDRNVYADKMMWWGRYIDDIILLWSGSESELLQFHSYLNKTNKSLKLSLDFSSSEINFLDIKISKSDNGDLHTSIFRKPTDRNTILRADSFHPSWLINNIPTGQFQRLRRICDTEEEFERNATVMGQSFTTRGYQQRTILKAYNKTKSLPREQLLVPKEKNQQRSDGVNFVTQFSDQANKIKKIITKNWDILKSDSVLREALPDTPTISFRRAPTLNDQLVQSHLPPQQQKTWLSTRKGNYKCGNCVHCDNMTNTNCFADVFTGRTFYINTFINCNTSFV</sequence>
<dbReference type="EMBL" id="HAEJ01015768">
    <property type="protein sequence ID" value="SBS56225.1"/>
    <property type="molecule type" value="Transcribed_RNA"/>
</dbReference>
<feature type="non-terminal residue" evidence="2">
    <location>
        <position position="480"/>
    </location>
</feature>
<evidence type="ECO:0000259" key="1">
    <source>
        <dbReference type="Pfam" id="PF26215"/>
    </source>
</evidence>
<gene>
    <name evidence="2" type="primary">Nfu_g_1_024880</name>
</gene>
<proteinExistence type="predicted"/>
<dbReference type="InterPro" id="IPR058912">
    <property type="entry name" value="HTH_animal"/>
</dbReference>
<reference evidence="2" key="1">
    <citation type="submission" date="2016-05" db="EMBL/GenBank/DDBJ databases">
        <authorList>
            <person name="Lavstsen T."/>
            <person name="Jespersen J.S."/>
        </authorList>
    </citation>
    <scope>NUCLEOTIDE SEQUENCE</scope>
    <source>
        <tissue evidence="2">Brain</tissue>
    </source>
</reference>
<evidence type="ECO:0000313" key="2">
    <source>
        <dbReference type="EMBL" id="SBS56225.1"/>
    </source>
</evidence>
<feature type="domain" description="Helix-turn-helix" evidence="1">
    <location>
        <begin position="285"/>
        <end position="341"/>
    </location>
</feature>